<name>A0AAD2D948_EUPCR</name>
<feature type="compositionally biased region" description="Basic and acidic residues" evidence="2">
    <location>
        <begin position="70"/>
        <end position="87"/>
    </location>
</feature>
<dbReference type="Proteomes" id="UP001295684">
    <property type="component" value="Unassembled WGS sequence"/>
</dbReference>
<dbReference type="PANTHER" id="PTHR45615">
    <property type="entry name" value="MYOSIN HEAVY CHAIN, NON-MUSCLE"/>
    <property type="match status" value="1"/>
</dbReference>
<evidence type="ECO:0000313" key="4">
    <source>
        <dbReference type="Proteomes" id="UP001295684"/>
    </source>
</evidence>
<comment type="caution">
    <text evidence="3">The sequence shown here is derived from an EMBL/GenBank/DDBJ whole genome shotgun (WGS) entry which is preliminary data.</text>
</comment>
<keyword evidence="4" id="KW-1185">Reference proteome</keyword>
<feature type="coiled-coil region" evidence="1">
    <location>
        <begin position="186"/>
        <end position="234"/>
    </location>
</feature>
<feature type="compositionally biased region" description="Basic and acidic residues" evidence="2">
    <location>
        <begin position="895"/>
        <end position="906"/>
    </location>
</feature>
<keyword evidence="1" id="KW-0175">Coiled coil</keyword>
<feature type="compositionally biased region" description="Basic and acidic residues" evidence="2">
    <location>
        <begin position="755"/>
        <end position="777"/>
    </location>
</feature>
<evidence type="ECO:0000256" key="2">
    <source>
        <dbReference type="SAM" id="MobiDB-lite"/>
    </source>
</evidence>
<dbReference type="EMBL" id="CAMPGE010026270">
    <property type="protein sequence ID" value="CAI2383963.1"/>
    <property type="molecule type" value="Genomic_DNA"/>
</dbReference>
<gene>
    <name evidence="3" type="ORF">ECRASSUSDP1_LOCUS25482</name>
</gene>
<dbReference type="PANTHER" id="PTHR45615:SF80">
    <property type="entry name" value="GRIP DOMAIN-CONTAINING PROTEIN"/>
    <property type="match status" value="1"/>
</dbReference>
<feature type="compositionally biased region" description="Polar residues" evidence="2">
    <location>
        <begin position="443"/>
        <end position="460"/>
    </location>
</feature>
<reference evidence="3" key="1">
    <citation type="submission" date="2023-07" db="EMBL/GenBank/DDBJ databases">
        <authorList>
            <consortium name="AG Swart"/>
            <person name="Singh M."/>
            <person name="Singh A."/>
            <person name="Seah K."/>
            <person name="Emmerich C."/>
        </authorList>
    </citation>
    <scope>NUCLEOTIDE SEQUENCE</scope>
    <source>
        <strain evidence="3">DP1</strain>
    </source>
</reference>
<accession>A0AAD2D948</accession>
<sequence>MDNFSHSFKAKPRKNINLGLSHTASIRSSTSRKPWEASRTSLDCLDLKKYSKAASSGSFVKENSVTRINKINDDLDPRGTESGENSHRSAQNTRVCDLEKELNRVMLKFDQERKYFLQKIELMDMKLKEAQEREQSIEKLHNTMMKALKEDNASEKENQFVKQFEFLSDQHKRELADAEKTYEFQLGHLNQKNNELQEKCTNLTESCSSMQKEIKRIITENTELEKQILILKKDQEIEKRVEIEKFVKQTSVDRENIETKCKIELDKINEDFKTKEERLMEQLSQANQEIELLRKDSSDKAQNNIIMSSEKFTRMSKENDRLKKENARLKRHSKTFEKQIDQMKNAPVQFMNLAEEEESLVSVLKLNHKLEKRLSQKDDEIEEMAQNFNNALTGESKKVESLKEKLSKNRDKYEERRGKLLKTIAAQEDQIEQLKRKFKDASSKASTPSSKQWGDHNGQNFSNTEMTLLRMCQNMVDSASSMECRKCNVCLEPTAFHEHITNKNECPGNKTDDYDFTMRLEDDVSTIPNTDKNMNLYSNKSSKMELLNFGLHRPRSVSRKDFQFGPFQNPPSTSFVRQSINPTASCLNFESNLNNTCQNPMAMSMSRPVCQSVMRGLSCSGQFNQGFGSILAQHNQIMASQTDLHPSHTVSNERVVAKLETTENMLRNMDLKVDQIQKEKHAYAKQLKKLTKRFSNSVSTSRDGLIFTARSPGFPSSKKAQNNRNIDDSQVNLHLSDTNGTPKSKPKMKKSNSRYQKESKQRELSRKESPRYTKMFGKYEREQEISINSSIETTTNNFTAVNTSGVKHAVADLGDDSNDYTEDMDESVAFSKRICSGKENQETLKEYSTKHRERVVSKRPKKLAKTNRNDLSNQRKKVQNSSSISKNPKGMRKISYYDKRRGSYLK</sequence>
<proteinExistence type="predicted"/>
<feature type="region of interest" description="Disordered" evidence="2">
    <location>
        <begin position="70"/>
        <end position="92"/>
    </location>
</feature>
<protein>
    <submittedName>
        <fullName evidence="3">Uncharacterized protein</fullName>
    </submittedName>
</protein>
<organism evidence="3 4">
    <name type="scientific">Euplotes crassus</name>
    <dbReference type="NCBI Taxonomy" id="5936"/>
    <lineage>
        <taxon>Eukaryota</taxon>
        <taxon>Sar</taxon>
        <taxon>Alveolata</taxon>
        <taxon>Ciliophora</taxon>
        <taxon>Intramacronucleata</taxon>
        <taxon>Spirotrichea</taxon>
        <taxon>Hypotrichia</taxon>
        <taxon>Euplotida</taxon>
        <taxon>Euplotidae</taxon>
        <taxon>Moneuplotes</taxon>
    </lineage>
</organism>
<feature type="compositionally biased region" description="Polar residues" evidence="2">
    <location>
        <begin position="718"/>
        <end position="741"/>
    </location>
</feature>
<feature type="coiled-coil region" evidence="1">
    <location>
        <begin position="120"/>
        <end position="150"/>
    </location>
</feature>
<feature type="coiled-coil region" evidence="1">
    <location>
        <begin position="659"/>
        <end position="693"/>
    </location>
</feature>
<feature type="compositionally biased region" description="Basic and acidic residues" evidence="2">
    <location>
        <begin position="843"/>
        <end position="856"/>
    </location>
</feature>
<feature type="region of interest" description="Disordered" evidence="2">
    <location>
        <begin position="706"/>
        <end position="777"/>
    </location>
</feature>
<feature type="region of interest" description="Disordered" evidence="2">
    <location>
        <begin position="843"/>
        <end position="906"/>
    </location>
</feature>
<evidence type="ECO:0000313" key="3">
    <source>
        <dbReference type="EMBL" id="CAI2383963.1"/>
    </source>
</evidence>
<feature type="region of interest" description="Disordered" evidence="2">
    <location>
        <begin position="436"/>
        <end position="460"/>
    </location>
</feature>
<dbReference type="AlphaFoldDB" id="A0AAD2D948"/>
<evidence type="ECO:0000256" key="1">
    <source>
        <dbReference type="SAM" id="Coils"/>
    </source>
</evidence>